<organism evidence="1 2">
    <name type="scientific">Streptomyces mirabilis</name>
    <dbReference type="NCBI Taxonomy" id="68239"/>
    <lineage>
        <taxon>Bacteria</taxon>
        <taxon>Bacillati</taxon>
        <taxon>Actinomycetota</taxon>
        <taxon>Actinomycetes</taxon>
        <taxon>Kitasatosporales</taxon>
        <taxon>Streptomycetaceae</taxon>
        <taxon>Streptomyces</taxon>
    </lineage>
</organism>
<sequence length="137" mass="14745">MTAATQFIDATVSRHIGTYSDAVAIPACAPQVVLSGTPGLRPDGTRPGDFAEEAGQASDNVCEALRCAGAEPSDIVQVWSWLTARGDIDAYVKVRKDVISHRPAYMLAVVPQLIRLSLRWESEVTTVVTHSAAEQHE</sequence>
<dbReference type="Proteomes" id="UP001257627">
    <property type="component" value="Unassembled WGS sequence"/>
</dbReference>
<keyword evidence="1" id="KW-0378">Hydrolase</keyword>
<dbReference type="GO" id="GO:0016787">
    <property type="term" value="F:hydrolase activity"/>
    <property type="evidence" value="ECO:0007669"/>
    <property type="project" value="UniProtKB-KW"/>
</dbReference>
<proteinExistence type="predicted"/>
<dbReference type="PANTHER" id="PTHR43857:SF1">
    <property type="entry name" value="YJGH FAMILY PROTEIN"/>
    <property type="match status" value="1"/>
</dbReference>
<name>A0ABU3V6Q9_9ACTN</name>
<comment type="caution">
    <text evidence="1">The sequence shown here is derived from an EMBL/GenBank/DDBJ whole genome shotgun (WGS) entry which is preliminary data.</text>
</comment>
<dbReference type="SUPFAM" id="SSF55298">
    <property type="entry name" value="YjgF-like"/>
    <property type="match status" value="1"/>
</dbReference>
<evidence type="ECO:0000313" key="1">
    <source>
        <dbReference type="EMBL" id="MDU9001851.1"/>
    </source>
</evidence>
<dbReference type="InterPro" id="IPR006175">
    <property type="entry name" value="YjgF/YER057c/UK114"/>
</dbReference>
<dbReference type="InterPro" id="IPR035959">
    <property type="entry name" value="RutC-like_sf"/>
</dbReference>
<dbReference type="PANTHER" id="PTHR43857">
    <property type="entry name" value="BLR7761 PROTEIN"/>
    <property type="match status" value="1"/>
</dbReference>
<evidence type="ECO:0000313" key="2">
    <source>
        <dbReference type="Proteomes" id="UP001257627"/>
    </source>
</evidence>
<gene>
    <name evidence="1" type="ORF">PU648_58610</name>
</gene>
<reference evidence="1 2" key="1">
    <citation type="submission" date="2023-02" db="EMBL/GenBank/DDBJ databases">
        <authorList>
            <person name="Maleckis M."/>
        </authorList>
    </citation>
    <scope>NUCLEOTIDE SEQUENCE [LARGE SCALE GENOMIC DNA]</scope>
    <source>
        <strain evidence="1 2">P8-A2</strain>
    </source>
</reference>
<dbReference type="RefSeq" id="WP_316738784.1">
    <property type="nucleotide sequence ID" value="NZ_JARAKF010000006.1"/>
</dbReference>
<dbReference type="Pfam" id="PF01042">
    <property type="entry name" value="Ribonuc_L-PSP"/>
    <property type="match status" value="1"/>
</dbReference>
<protein>
    <submittedName>
        <fullName evidence="1">Rid family hydrolase</fullName>
    </submittedName>
</protein>
<accession>A0ABU3V6Q9</accession>
<dbReference type="EMBL" id="JARAKF010000006">
    <property type="protein sequence ID" value="MDU9001851.1"/>
    <property type="molecule type" value="Genomic_DNA"/>
</dbReference>
<keyword evidence="2" id="KW-1185">Reference proteome</keyword>
<dbReference type="Gene3D" id="3.30.1330.40">
    <property type="entry name" value="RutC-like"/>
    <property type="match status" value="1"/>
</dbReference>